<dbReference type="Gene3D" id="1.20.870.10">
    <property type="entry name" value="Son of sevenless (SoS) protein Chain: S domain 1"/>
    <property type="match status" value="1"/>
</dbReference>
<evidence type="ECO:0000256" key="6">
    <source>
        <dbReference type="ARBA" id="ARBA00016709"/>
    </source>
</evidence>
<keyword evidence="18" id="KW-0472">Membrane</keyword>
<dbReference type="InterPro" id="IPR000159">
    <property type="entry name" value="RA_dom"/>
</dbReference>
<dbReference type="PANTHER" id="PTHR45161:SF2">
    <property type="entry name" value="RAP GUANINE NUCLEOTIDE EXCHANGE FACTOR 2"/>
    <property type="match status" value="1"/>
</dbReference>
<evidence type="ECO:0000256" key="12">
    <source>
        <dbReference type="ARBA" id="ARBA00022658"/>
    </source>
</evidence>
<dbReference type="Bgee" id="ENSOCUG00000009527">
    <property type="expression patterns" value="Expressed in ovary and 17 other cell types or tissues"/>
</dbReference>
<dbReference type="PROSITE" id="PS50200">
    <property type="entry name" value="RA"/>
    <property type="match status" value="1"/>
</dbReference>
<dbReference type="Gene3D" id="1.10.840.10">
    <property type="entry name" value="Ras guanine-nucleotide exchange factors catalytic domain"/>
    <property type="match status" value="1"/>
</dbReference>
<dbReference type="GO" id="GO:0070161">
    <property type="term" value="C:anchoring junction"/>
    <property type="evidence" value="ECO:0007669"/>
    <property type="project" value="UniProtKB-SubCell"/>
</dbReference>
<dbReference type="InterPro" id="IPR029071">
    <property type="entry name" value="Ubiquitin-like_domsf"/>
</dbReference>
<evidence type="ECO:0000259" key="27">
    <source>
        <dbReference type="PROSITE" id="PS50042"/>
    </source>
</evidence>
<evidence type="ECO:0000259" key="28">
    <source>
        <dbReference type="PROSITE" id="PS50106"/>
    </source>
</evidence>
<gene>
    <name evidence="31" type="primary">RAPGEF2</name>
</gene>
<evidence type="ECO:0000259" key="29">
    <source>
        <dbReference type="PROSITE" id="PS50200"/>
    </source>
</evidence>
<feature type="domain" description="Ras-GEF" evidence="26">
    <location>
        <begin position="825"/>
        <end position="1052"/>
    </location>
</feature>
<feature type="domain" description="Ras-associating" evidence="29">
    <location>
        <begin position="714"/>
        <end position="800"/>
    </location>
</feature>
<dbReference type="InterPro" id="IPR036964">
    <property type="entry name" value="RASGEF_cat_dom_sf"/>
</dbReference>
<keyword evidence="11" id="KW-0597">Phosphoprotein</keyword>
<evidence type="ECO:0000256" key="4">
    <source>
        <dbReference type="ARBA" id="ARBA00004603"/>
    </source>
</evidence>
<keyword evidence="8" id="KW-0217">Developmental protein</keyword>
<proteinExistence type="inferred from homology"/>
<comment type="subcellular location">
    <subcellularLocation>
        <location evidence="2">Cell junction</location>
    </subcellularLocation>
    <subcellularLocation>
        <location evidence="1">Cell membrane</location>
    </subcellularLocation>
    <subcellularLocation>
        <location evidence="3">Cytoplasm</location>
        <location evidence="3">Perinuclear region</location>
    </subcellularLocation>
    <subcellularLocation>
        <location evidence="4">Late endosome</location>
    </subcellularLocation>
</comment>
<keyword evidence="13" id="KW-0967">Endosome</keyword>
<dbReference type="CDD" id="cd06224">
    <property type="entry name" value="REM"/>
    <property type="match status" value="1"/>
</dbReference>
<feature type="region of interest" description="Disordered" evidence="25">
    <location>
        <begin position="1411"/>
        <end position="1606"/>
    </location>
</feature>
<feature type="domain" description="PDZ" evidence="28">
    <location>
        <begin position="493"/>
        <end position="563"/>
    </location>
</feature>
<evidence type="ECO:0000256" key="10">
    <source>
        <dbReference type="ARBA" id="ARBA00022490"/>
    </source>
</evidence>
<feature type="compositionally biased region" description="Pro residues" evidence="25">
    <location>
        <begin position="1145"/>
        <end position="1155"/>
    </location>
</feature>
<dbReference type="Pfam" id="PF00595">
    <property type="entry name" value="PDZ"/>
    <property type="match status" value="1"/>
</dbReference>
<keyword evidence="32" id="KW-1185">Reference proteome</keyword>
<keyword evidence="14" id="KW-0221">Differentiation</keyword>
<evidence type="ECO:0000256" key="19">
    <source>
        <dbReference type="ARBA" id="ARBA00029925"/>
    </source>
</evidence>
<dbReference type="InterPro" id="IPR000595">
    <property type="entry name" value="cNMP-bd_dom"/>
</dbReference>
<feature type="compositionally biased region" description="Acidic residues" evidence="25">
    <location>
        <begin position="244"/>
        <end position="255"/>
    </location>
</feature>
<keyword evidence="10" id="KW-0963">Cytoplasm</keyword>
<evidence type="ECO:0000256" key="23">
    <source>
        <dbReference type="ARBA" id="ARBA00032021"/>
    </source>
</evidence>
<dbReference type="FunFam" id="1.20.870.10:FF:000001">
    <property type="entry name" value="rap guanine nucleotide exchange factor 2 isoform X2"/>
    <property type="match status" value="1"/>
</dbReference>
<evidence type="ECO:0000256" key="13">
    <source>
        <dbReference type="ARBA" id="ARBA00022753"/>
    </source>
</evidence>
<dbReference type="GO" id="GO:0030154">
    <property type="term" value="P:cell differentiation"/>
    <property type="evidence" value="ECO:0007669"/>
    <property type="project" value="UniProtKB-KW"/>
</dbReference>
<dbReference type="InterPro" id="IPR001478">
    <property type="entry name" value="PDZ"/>
</dbReference>
<keyword evidence="15" id="KW-0832">Ubl conjugation</keyword>
<dbReference type="SUPFAM" id="SSF51206">
    <property type="entry name" value="cAMP-binding domain-like"/>
    <property type="match status" value="1"/>
</dbReference>
<dbReference type="PROSITE" id="PS50212">
    <property type="entry name" value="RASGEF_NTER"/>
    <property type="match status" value="1"/>
</dbReference>
<dbReference type="CDD" id="cd06755">
    <property type="entry name" value="PDZ_RapGEF2_RapGEF6-like"/>
    <property type="match status" value="1"/>
</dbReference>
<dbReference type="Gene3D" id="3.10.20.90">
    <property type="entry name" value="Phosphatidylinositol 3-kinase Catalytic Subunit, Chain A, domain 1"/>
    <property type="match status" value="1"/>
</dbReference>
<dbReference type="Pfam" id="PF00788">
    <property type="entry name" value="RA"/>
    <property type="match status" value="1"/>
</dbReference>
<evidence type="ECO:0000313" key="31">
    <source>
        <dbReference type="Ensembl" id="ENSOCUP00000044456.1"/>
    </source>
</evidence>
<dbReference type="InterPro" id="IPR036034">
    <property type="entry name" value="PDZ_sf"/>
</dbReference>
<dbReference type="InterPro" id="IPR014710">
    <property type="entry name" value="RmlC-like_jellyroll"/>
</dbReference>
<evidence type="ECO:0000256" key="18">
    <source>
        <dbReference type="ARBA" id="ARBA00023136"/>
    </source>
</evidence>
<dbReference type="CDD" id="cd00155">
    <property type="entry name" value="RasGEF"/>
    <property type="match status" value="1"/>
</dbReference>
<evidence type="ECO:0000256" key="22">
    <source>
        <dbReference type="ARBA" id="ARBA00031980"/>
    </source>
</evidence>
<dbReference type="SMART" id="SM00147">
    <property type="entry name" value="RasGEF"/>
    <property type="match status" value="1"/>
</dbReference>
<dbReference type="CDD" id="cd01785">
    <property type="entry name" value="RA_PDZ-GEF1"/>
    <property type="match status" value="1"/>
</dbReference>
<evidence type="ECO:0000259" key="30">
    <source>
        <dbReference type="PROSITE" id="PS50212"/>
    </source>
</evidence>
<evidence type="ECO:0000256" key="14">
    <source>
        <dbReference type="ARBA" id="ARBA00022782"/>
    </source>
</evidence>
<dbReference type="CDD" id="cd00038">
    <property type="entry name" value="CAP_ED"/>
    <property type="match status" value="1"/>
</dbReference>
<reference evidence="31" key="3">
    <citation type="submission" date="2025-09" db="UniProtKB">
        <authorList>
            <consortium name="Ensembl"/>
        </authorList>
    </citation>
    <scope>IDENTIFICATION</scope>
    <source>
        <strain evidence="31">Thorbecke</strain>
    </source>
</reference>
<dbReference type="InterPro" id="IPR000651">
    <property type="entry name" value="Ras-like_Gua-exchang_fac_N"/>
</dbReference>
<dbReference type="SUPFAM" id="SSF48366">
    <property type="entry name" value="Ras GEF"/>
    <property type="match status" value="1"/>
</dbReference>
<dbReference type="SMART" id="SM00229">
    <property type="entry name" value="RasGEFN"/>
    <property type="match status" value="1"/>
</dbReference>
<dbReference type="SUPFAM" id="SSF54236">
    <property type="entry name" value="Ubiquitin-like"/>
    <property type="match status" value="1"/>
</dbReference>
<feature type="region of interest" description="Disordered" evidence="25">
    <location>
        <begin position="1202"/>
        <end position="1267"/>
    </location>
</feature>
<comment type="similarity">
    <text evidence="5">Belongs to the RAPGEF2 family.</text>
</comment>
<evidence type="ECO:0000256" key="25">
    <source>
        <dbReference type="SAM" id="MobiDB-lite"/>
    </source>
</evidence>
<feature type="region of interest" description="Disordered" evidence="25">
    <location>
        <begin position="1110"/>
        <end position="1160"/>
    </location>
</feature>
<evidence type="ECO:0000256" key="8">
    <source>
        <dbReference type="ARBA" id="ARBA00022473"/>
    </source>
</evidence>
<dbReference type="GO" id="GO:0005085">
    <property type="term" value="F:guanyl-nucleotide exchange factor activity"/>
    <property type="evidence" value="ECO:0007669"/>
    <property type="project" value="UniProtKB-KW"/>
</dbReference>
<dbReference type="FunFam" id="2.30.42.10:FF:000024">
    <property type="entry name" value="rap guanine nucleotide exchange factor 2 isoform X1"/>
    <property type="match status" value="1"/>
</dbReference>
<feature type="domain" description="Cyclic nucleotide-binding" evidence="27">
    <location>
        <begin position="37"/>
        <end position="84"/>
    </location>
</feature>
<dbReference type="SUPFAM" id="SSF50156">
    <property type="entry name" value="PDZ domain-like"/>
    <property type="match status" value="1"/>
</dbReference>
<feature type="domain" description="N-terminal Ras-GEF" evidence="30">
    <location>
        <begin position="375"/>
        <end position="488"/>
    </location>
</feature>
<dbReference type="GeneTree" id="ENSGT00940000156418"/>
<evidence type="ECO:0000256" key="16">
    <source>
        <dbReference type="ARBA" id="ARBA00022902"/>
    </source>
</evidence>
<dbReference type="SMART" id="SM00314">
    <property type="entry name" value="RA"/>
    <property type="match status" value="1"/>
</dbReference>
<feature type="compositionally biased region" description="Polar residues" evidence="25">
    <location>
        <begin position="1414"/>
        <end position="1438"/>
    </location>
</feature>
<feature type="compositionally biased region" description="Polar residues" evidence="25">
    <location>
        <begin position="1354"/>
        <end position="1364"/>
    </location>
</feature>
<evidence type="ECO:0000256" key="3">
    <source>
        <dbReference type="ARBA" id="ARBA00004556"/>
    </source>
</evidence>
<evidence type="ECO:0000256" key="11">
    <source>
        <dbReference type="ARBA" id="ARBA00022553"/>
    </source>
</evidence>
<dbReference type="FunFam" id="1.10.840.10:FF:000001">
    <property type="entry name" value="Rap guanine nucleotide exchange factor (GEF) 6"/>
    <property type="match status" value="1"/>
</dbReference>
<accession>A0A5F9DFS0</accession>
<name>A0A5F9DFS0_RABIT</name>
<evidence type="ECO:0000256" key="24">
    <source>
        <dbReference type="PROSITE-ProRule" id="PRU00168"/>
    </source>
</evidence>
<dbReference type="PROSITE" id="PS50106">
    <property type="entry name" value="PDZ"/>
    <property type="match status" value="1"/>
</dbReference>
<dbReference type="Ensembl" id="ENSOCUT00000056853.1">
    <property type="protein sequence ID" value="ENSOCUP00000044456.1"/>
    <property type="gene ID" value="ENSOCUG00000009527.4"/>
</dbReference>
<evidence type="ECO:0000256" key="17">
    <source>
        <dbReference type="ARBA" id="ARBA00022949"/>
    </source>
</evidence>
<feature type="region of interest" description="Disordered" evidence="25">
    <location>
        <begin position="1332"/>
        <end position="1364"/>
    </location>
</feature>
<dbReference type="InterPro" id="IPR018490">
    <property type="entry name" value="cNMP-bd_dom_sf"/>
</dbReference>
<evidence type="ECO:0000256" key="2">
    <source>
        <dbReference type="ARBA" id="ARBA00004282"/>
    </source>
</evidence>
<keyword evidence="17" id="KW-0965">Cell junction</keyword>
<evidence type="ECO:0000259" key="26">
    <source>
        <dbReference type="PROSITE" id="PS50009"/>
    </source>
</evidence>
<dbReference type="InterPro" id="IPR001895">
    <property type="entry name" value="RASGEF_cat_dom"/>
</dbReference>
<keyword evidence="9" id="KW-1003">Cell membrane</keyword>
<sequence length="1606" mass="180065">MASYVDNSFRQAVMKNPAERTPQDLEIVYSYLHGMEALSNLREHQLRLMCETVRYERHEANEVLYYPDDIGTCWYILLSGSVFIKESMFLPRSSFGKRSAGSFKRGCECIVLEPSEMIVVDYMDENEEYFQRQASHRQSRRRFRKINQKGERQTIIDTVDPYPVGKPPLPRGYHTECTKSQLPADFTKLHLTDSLHPQVTHVSSSHSGCSITSDSGSSSLSDIYQATESEAGDMDLSGLPETAVDSEDDDDEEDIERASDPLMSRDIVRDCLEKDPIDRTDDDIEQLLEFMHQLPAFANMTMSVRRELCAVMVFAVVERAGTIVLNDGEEFVCIAQQDYCRILNQVEKNMQKVEEEGEIVMVKEHRELDRTGTRKGHIVIKGTSERLTMHLVEEHSVVDPTFIEDFLLTYRTFLSSPMEVGKKLLEWFNDPSLRDKVTRVVLLWVNNHFNDFEGDPAMTRFLEEFENNLEREKMGGHLRLLNIACAAKAKRRLMTLTKPSREAPLPFILLGGSEKGFGIFVDSVDSGSKATEAGLKRGDQILEVNGQNFENIQLSKAMEILRNNTHLSITVKTNLFVFKELLTRLSEEKRNGAPHLPKIGDIKKASRYSIPDLAVDVEQVIGLEKVNKKSKANTVGGRNKLKKILDKTRISILPQKPYNDIGIGQSQDDSIVGLRQTKHIPTALPVSGTLSSSNPDLLQSHHRILDFSTTPDLPDQVLRVFKADQQSRYIMISKDTTAKEVVVQAIREFAVTATPDQYSLCEVSVTPEGVIKQRRLPDQLSKLADRIQLSGRYYLKNNMETETLCSDEDAQELLRESQISLLQLSTVEVATQLSMRNFELFRNIEPTEYIDDLFKLKSKTSCANLKQFEEVINQETFWVASEILRETNQLKRMKIIKHFIKIALHCRECKNFNSMFAIISGLNLAPVARLRTTWEKLPNKYEKLFQDLQDLFDPSRNMAKYRNVLNSQNLQPPIIPLFPVIKKDLTFLHEGNDSKVDGLVNFEKLRMIAKEIRHVGRMASVNMDPALMFRTRKKKWRSLGSLSQGSTNAAVLDVAQTGGHKKRVRRSSFLNAKKLYEDAQMARKVKQYLSNLELEMDEESLQTLSLQCEPATNTLPKNPGDKKPVKSETSPVAPRAGSQQKAQPQPQPQPQPPPHKVSQGLQVPAVSLYPSRKKVPVKDLPPFGINSPQALKKILSLSEEGSLERHKKQAEDTISNASSQLSSPPTSPQSSPRKGYTLAPSGTVDNFSDSGHSEISSRSSIVSNSSFDSVPVSLHEERRQRHSVSIVETSLGVGRMERRAMTEPDQYSLGSYAAMSESRGLYATATVISSPSTEELSQDQGDRASLDAADSGRGSWTSCSSGSHDNIQTIQHQRSWETLPFGHTHFDYSGDPAGLWASSSHMDQMMFSDHSTKYNRQNQSRESLEQAQSRASWASSTGYWGEDSEGDTGTIKRRGGKDVSMEAESSSVAPVTAEDTKPVPVPAHIAATSSTAKGLIARKEGRYREPPPTPPGYIGIPITDFPEGHPHPARKPPDYNVALQRSRMVARSSDAAGPSPVQQPPGHAAGSRPASKPQWHKPNESDPRLAPYQSPGFSTEEDEDEQVSAV</sequence>
<dbReference type="GO" id="GO:0005770">
    <property type="term" value="C:late endosome"/>
    <property type="evidence" value="ECO:0007669"/>
    <property type="project" value="UniProtKB-SubCell"/>
</dbReference>
<protein>
    <recommendedName>
        <fullName evidence="6">Rap guanine nucleotide exchange factor 2</fullName>
    </recommendedName>
    <alternativeName>
        <fullName evidence="21">Cyclic nucleotide ras GEF</fullName>
    </alternativeName>
    <alternativeName>
        <fullName evidence="23">Neural RAP guanine nucleotide exchange protein</fullName>
    </alternativeName>
    <alternativeName>
        <fullName evidence="20">PDZ domain-containing guanine nucleotide exchange factor 1</fullName>
    </alternativeName>
    <alternativeName>
        <fullName evidence="19">RA-GEF-1</fullName>
    </alternativeName>
    <alternativeName>
        <fullName evidence="22">Ras/Rap1-associating GEF-1</fullName>
    </alternativeName>
</protein>
<reference evidence="31 32" key="1">
    <citation type="journal article" date="2011" name="Nature">
        <title>A high-resolution map of human evolutionary constraint using 29 mammals.</title>
        <authorList>
            <person name="Lindblad-Toh K."/>
            <person name="Garber M."/>
            <person name="Zuk O."/>
            <person name="Lin M.F."/>
            <person name="Parker B.J."/>
            <person name="Washietl S."/>
            <person name="Kheradpour P."/>
            <person name="Ernst J."/>
            <person name="Jordan G."/>
            <person name="Mauceli E."/>
            <person name="Ward L.D."/>
            <person name="Lowe C.B."/>
            <person name="Holloway A.K."/>
            <person name="Clamp M."/>
            <person name="Gnerre S."/>
            <person name="Alfoldi J."/>
            <person name="Beal K."/>
            <person name="Chang J."/>
            <person name="Clawson H."/>
            <person name="Cuff J."/>
            <person name="Di Palma F."/>
            <person name="Fitzgerald S."/>
            <person name="Flicek P."/>
            <person name="Guttman M."/>
            <person name="Hubisz M.J."/>
            <person name="Jaffe D.B."/>
            <person name="Jungreis I."/>
            <person name="Kent W.J."/>
            <person name="Kostka D."/>
            <person name="Lara M."/>
            <person name="Martins A.L."/>
            <person name="Massingham T."/>
            <person name="Moltke I."/>
            <person name="Raney B.J."/>
            <person name="Rasmussen M.D."/>
            <person name="Robinson J."/>
            <person name="Stark A."/>
            <person name="Vilella A.J."/>
            <person name="Wen J."/>
            <person name="Xie X."/>
            <person name="Zody M.C."/>
            <person name="Baldwin J."/>
            <person name="Bloom T."/>
            <person name="Chin C.W."/>
            <person name="Heiman D."/>
            <person name="Nicol R."/>
            <person name="Nusbaum C."/>
            <person name="Young S."/>
            <person name="Wilkinson J."/>
            <person name="Worley K.C."/>
            <person name="Kovar C.L."/>
            <person name="Muzny D.M."/>
            <person name="Gibbs R.A."/>
            <person name="Cree A."/>
            <person name="Dihn H.H."/>
            <person name="Fowler G."/>
            <person name="Jhangiani S."/>
            <person name="Joshi V."/>
            <person name="Lee S."/>
            <person name="Lewis L.R."/>
            <person name="Nazareth L.V."/>
            <person name="Okwuonu G."/>
            <person name="Santibanez J."/>
            <person name="Warren W.C."/>
            <person name="Mardis E.R."/>
            <person name="Weinstock G.M."/>
            <person name="Wilson R.K."/>
            <person name="Delehaunty K."/>
            <person name="Dooling D."/>
            <person name="Fronik C."/>
            <person name="Fulton L."/>
            <person name="Fulton B."/>
            <person name="Graves T."/>
            <person name="Minx P."/>
            <person name="Sodergren E."/>
            <person name="Birney E."/>
            <person name="Margulies E.H."/>
            <person name="Herrero J."/>
            <person name="Green E.D."/>
            <person name="Haussler D."/>
            <person name="Siepel A."/>
            <person name="Goldman N."/>
            <person name="Pollard K.S."/>
            <person name="Pedersen J.S."/>
            <person name="Lander E.S."/>
            <person name="Kellis M."/>
        </authorList>
    </citation>
    <scope>NUCLEOTIDE SEQUENCE [LARGE SCALE GENOMIC DNA]</scope>
    <source>
        <strain evidence="32">Thorbecke</strain>
    </source>
</reference>
<dbReference type="Proteomes" id="UP000001811">
    <property type="component" value="Unplaced"/>
</dbReference>
<dbReference type="SMART" id="SM00228">
    <property type="entry name" value="PDZ"/>
    <property type="match status" value="1"/>
</dbReference>
<keyword evidence="12 24" id="KW-0344">Guanine-nucleotide releasing factor</keyword>
<dbReference type="PROSITE" id="PS50009">
    <property type="entry name" value="RASGEF_CAT"/>
    <property type="match status" value="1"/>
</dbReference>
<evidence type="ECO:0000256" key="20">
    <source>
        <dbReference type="ARBA" id="ARBA00030673"/>
    </source>
</evidence>
<dbReference type="PANTHER" id="PTHR45161">
    <property type="entry name" value="CYTOSKELETON-ASSOCIATED PROTEIN 4"/>
    <property type="match status" value="1"/>
</dbReference>
<dbReference type="PROSITE" id="PS50042">
    <property type="entry name" value="CNMP_BINDING_3"/>
    <property type="match status" value="1"/>
</dbReference>
<organism evidence="31 32">
    <name type="scientific">Oryctolagus cuniculus</name>
    <name type="common">Rabbit</name>
    <dbReference type="NCBI Taxonomy" id="9986"/>
    <lineage>
        <taxon>Eukaryota</taxon>
        <taxon>Metazoa</taxon>
        <taxon>Chordata</taxon>
        <taxon>Craniata</taxon>
        <taxon>Vertebrata</taxon>
        <taxon>Euteleostomi</taxon>
        <taxon>Mammalia</taxon>
        <taxon>Eutheria</taxon>
        <taxon>Euarchontoglires</taxon>
        <taxon>Glires</taxon>
        <taxon>Lagomorpha</taxon>
        <taxon>Leporidae</taxon>
        <taxon>Oryctolagus</taxon>
    </lineage>
</organism>
<evidence type="ECO:0000256" key="15">
    <source>
        <dbReference type="ARBA" id="ARBA00022843"/>
    </source>
</evidence>
<dbReference type="GO" id="GO:0005096">
    <property type="term" value="F:GTPase activator activity"/>
    <property type="evidence" value="ECO:0007669"/>
    <property type="project" value="UniProtKB-KW"/>
</dbReference>
<dbReference type="GO" id="GO:0007399">
    <property type="term" value="P:nervous system development"/>
    <property type="evidence" value="ECO:0007669"/>
    <property type="project" value="UniProtKB-KW"/>
</dbReference>
<dbReference type="Pfam" id="PF00618">
    <property type="entry name" value="RasGEF_N"/>
    <property type="match status" value="1"/>
</dbReference>
<evidence type="ECO:0000256" key="5">
    <source>
        <dbReference type="ARBA" id="ARBA00010829"/>
    </source>
</evidence>
<dbReference type="Gene3D" id="2.30.42.10">
    <property type="match status" value="1"/>
</dbReference>
<dbReference type="Pfam" id="PF00617">
    <property type="entry name" value="RasGEF"/>
    <property type="match status" value="1"/>
</dbReference>
<evidence type="ECO:0000313" key="32">
    <source>
        <dbReference type="Proteomes" id="UP000001811"/>
    </source>
</evidence>
<feature type="region of interest" description="Disordered" evidence="25">
    <location>
        <begin position="229"/>
        <end position="260"/>
    </location>
</feature>
<feature type="compositionally biased region" description="Low complexity" evidence="25">
    <location>
        <begin position="1218"/>
        <end position="1232"/>
    </location>
</feature>
<feature type="compositionally biased region" description="Acidic residues" evidence="25">
    <location>
        <begin position="1595"/>
        <end position="1606"/>
    </location>
</feature>
<feature type="region of interest" description="Disordered" evidence="25">
    <location>
        <begin position="201"/>
        <end position="220"/>
    </location>
</feature>
<evidence type="ECO:0000256" key="1">
    <source>
        <dbReference type="ARBA" id="ARBA00004236"/>
    </source>
</evidence>
<reference evidence="31" key="2">
    <citation type="submission" date="2025-08" db="UniProtKB">
        <authorList>
            <consortium name="Ensembl"/>
        </authorList>
    </citation>
    <scope>IDENTIFICATION</scope>
    <source>
        <strain evidence="31">Thorbecke</strain>
    </source>
</reference>
<dbReference type="GO" id="GO:0005886">
    <property type="term" value="C:plasma membrane"/>
    <property type="evidence" value="ECO:0007669"/>
    <property type="project" value="UniProtKB-SubCell"/>
</dbReference>
<evidence type="ECO:0000256" key="7">
    <source>
        <dbReference type="ARBA" id="ARBA00022468"/>
    </source>
</evidence>
<keyword evidence="16" id="KW-0524">Neurogenesis</keyword>
<dbReference type="Gene3D" id="2.60.120.10">
    <property type="entry name" value="Jelly Rolls"/>
    <property type="match status" value="2"/>
</dbReference>
<dbReference type="GO" id="GO:0007264">
    <property type="term" value="P:small GTPase-mediated signal transduction"/>
    <property type="evidence" value="ECO:0007669"/>
    <property type="project" value="InterPro"/>
</dbReference>
<evidence type="ECO:0000256" key="21">
    <source>
        <dbReference type="ARBA" id="ARBA00031545"/>
    </source>
</evidence>
<dbReference type="InterPro" id="IPR023578">
    <property type="entry name" value="Ras_GEF_dom_sf"/>
</dbReference>
<keyword evidence="7" id="KW-0343">GTPase activation</keyword>
<dbReference type="GO" id="GO:0048471">
    <property type="term" value="C:perinuclear region of cytoplasm"/>
    <property type="evidence" value="ECO:0007669"/>
    <property type="project" value="UniProtKB-SubCell"/>
</dbReference>
<evidence type="ECO:0000256" key="9">
    <source>
        <dbReference type="ARBA" id="ARBA00022475"/>
    </source>
</evidence>
<feature type="compositionally biased region" description="Low complexity" evidence="25">
    <location>
        <begin position="1248"/>
        <end position="1267"/>
    </location>
</feature>